<dbReference type="NCBIfam" id="TIGR00745">
    <property type="entry name" value="apbA_panE"/>
    <property type="match status" value="1"/>
</dbReference>
<dbReference type="GO" id="GO:0008677">
    <property type="term" value="F:2-dehydropantoate 2-reductase activity"/>
    <property type="evidence" value="ECO:0007669"/>
    <property type="project" value="UniProtKB-EC"/>
</dbReference>
<dbReference type="Proteomes" id="UP001232973">
    <property type="component" value="Unassembled WGS sequence"/>
</dbReference>
<evidence type="ECO:0000256" key="2">
    <source>
        <dbReference type="ARBA" id="ARBA00022857"/>
    </source>
</evidence>
<dbReference type="InterPro" id="IPR013328">
    <property type="entry name" value="6PGD_dom2"/>
</dbReference>
<dbReference type="PANTHER" id="PTHR21708">
    <property type="entry name" value="PROBABLE 2-DEHYDROPANTOATE 2-REDUCTASE"/>
    <property type="match status" value="1"/>
</dbReference>
<keyword evidence="8" id="KW-1185">Reference proteome</keyword>
<evidence type="ECO:0000259" key="5">
    <source>
        <dbReference type="Pfam" id="PF02558"/>
    </source>
</evidence>
<dbReference type="SUPFAM" id="SSF51735">
    <property type="entry name" value="NAD(P)-binding Rossmann-fold domains"/>
    <property type="match status" value="1"/>
</dbReference>
<organism evidence="7 8">
    <name type="scientific">Alicyclobacillus cycloheptanicus</name>
    <dbReference type="NCBI Taxonomy" id="1457"/>
    <lineage>
        <taxon>Bacteria</taxon>
        <taxon>Bacillati</taxon>
        <taxon>Bacillota</taxon>
        <taxon>Bacilli</taxon>
        <taxon>Bacillales</taxon>
        <taxon>Alicyclobacillaceae</taxon>
        <taxon>Alicyclobacillus</taxon>
    </lineage>
</organism>
<dbReference type="PANTHER" id="PTHR21708:SF26">
    <property type="entry name" value="2-DEHYDROPANTOATE 2-REDUCTASE"/>
    <property type="match status" value="1"/>
</dbReference>
<comment type="caution">
    <text evidence="7">The sequence shown here is derived from an EMBL/GenBank/DDBJ whole genome shotgun (WGS) entry which is preliminary data.</text>
</comment>
<dbReference type="Pfam" id="PF02558">
    <property type="entry name" value="ApbA"/>
    <property type="match status" value="1"/>
</dbReference>
<comment type="function">
    <text evidence="4">Catalyzes the NADPH-dependent reduction of ketopantoate into pantoic acid.</text>
</comment>
<evidence type="ECO:0000256" key="1">
    <source>
        <dbReference type="ARBA" id="ARBA00007870"/>
    </source>
</evidence>
<dbReference type="RefSeq" id="WP_307016140.1">
    <property type="nucleotide sequence ID" value="NZ_CP067097.1"/>
</dbReference>
<feature type="domain" description="Ketopantoate reductase C-terminal" evidence="6">
    <location>
        <begin position="185"/>
        <end position="309"/>
    </location>
</feature>
<comment type="pathway">
    <text evidence="4">Cofactor biosynthesis; (R)-pantothenate biosynthesis; (R)-pantoate from 3-methyl-2-oxobutanoate: step 2/2.</text>
</comment>
<dbReference type="EC" id="1.1.1.169" evidence="4"/>
<dbReference type="InterPro" id="IPR013752">
    <property type="entry name" value="KPA_reductase"/>
</dbReference>
<comment type="similarity">
    <text evidence="1 4">Belongs to the ketopantoate reductase family.</text>
</comment>
<dbReference type="InterPro" id="IPR013332">
    <property type="entry name" value="KPR_N"/>
</dbReference>
<dbReference type="SUPFAM" id="SSF48179">
    <property type="entry name" value="6-phosphogluconate dehydrogenase C-terminal domain-like"/>
    <property type="match status" value="1"/>
</dbReference>
<keyword evidence="4" id="KW-0566">Pantothenate biosynthesis</keyword>
<accession>A0ABT9XI04</accession>
<feature type="domain" description="Ketopantoate reductase N-terminal" evidence="5">
    <location>
        <begin position="9"/>
        <end position="151"/>
    </location>
</feature>
<comment type="catalytic activity">
    <reaction evidence="4">
        <text>(R)-pantoate + NADP(+) = 2-dehydropantoate + NADPH + H(+)</text>
        <dbReference type="Rhea" id="RHEA:16233"/>
        <dbReference type="ChEBI" id="CHEBI:11561"/>
        <dbReference type="ChEBI" id="CHEBI:15378"/>
        <dbReference type="ChEBI" id="CHEBI:15980"/>
        <dbReference type="ChEBI" id="CHEBI:57783"/>
        <dbReference type="ChEBI" id="CHEBI:58349"/>
        <dbReference type="EC" id="1.1.1.169"/>
    </reaction>
</comment>
<reference evidence="7 8" key="1">
    <citation type="submission" date="2023-07" db="EMBL/GenBank/DDBJ databases">
        <title>Genomic Encyclopedia of Type Strains, Phase IV (KMG-IV): sequencing the most valuable type-strain genomes for metagenomic binning, comparative biology and taxonomic classification.</title>
        <authorList>
            <person name="Goeker M."/>
        </authorList>
    </citation>
    <scope>NUCLEOTIDE SEQUENCE [LARGE SCALE GENOMIC DNA]</scope>
    <source>
        <strain evidence="7 8">DSM 4006</strain>
    </source>
</reference>
<evidence type="ECO:0000313" key="8">
    <source>
        <dbReference type="Proteomes" id="UP001232973"/>
    </source>
</evidence>
<dbReference type="Gene3D" id="3.40.50.720">
    <property type="entry name" value="NAD(P)-binding Rossmann-like Domain"/>
    <property type="match status" value="1"/>
</dbReference>
<evidence type="ECO:0000256" key="3">
    <source>
        <dbReference type="ARBA" id="ARBA00023002"/>
    </source>
</evidence>
<name>A0ABT9XI04_9BACL</name>
<dbReference type="EMBL" id="JAUSTP010000012">
    <property type="protein sequence ID" value="MDQ0189936.1"/>
    <property type="molecule type" value="Genomic_DNA"/>
</dbReference>
<keyword evidence="2 4" id="KW-0521">NADP</keyword>
<dbReference type="Gene3D" id="1.10.1040.10">
    <property type="entry name" value="N-(1-d-carboxylethyl)-l-norvaline Dehydrogenase, domain 2"/>
    <property type="match status" value="1"/>
</dbReference>
<protein>
    <recommendedName>
        <fullName evidence="4">2-dehydropantoate 2-reductase</fullName>
        <ecNumber evidence="4">1.1.1.169</ecNumber>
    </recommendedName>
    <alternativeName>
        <fullName evidence="4">Ketopantoate reductase</fullName>
    </alternativeName>
</protein>
<evidence type="ECO:0000313" key="7">
    <source>
        <dbReference type="EMBL" id="MDQ0189936.1"/>
    </source>
</evidence>
<dbReference type="InterPro" id="IPR051402">
    <property type="entry name" value="KPR-Related"/>
</dbReference>
<dbReference type="InterPro" id="IPR036291">
    <property type="entry name" value="NAD(P)-bd_dom_sf"/>
</dbReference>
<evidence type="ECO:0000256" key="4">
    <source>
        <dbReference type="RuleBase" id="RU362068"/>
    </source>
</evidence>
<proteinExistence type="inferred from homology"/>
<evidence type="ECO:0000259" key="6">
    <source>
        <dbReference type="Pfam" id="PF08546"/>
    </source>
</evidence>
<dbReference type="InterPro" id="IPR008927">
    <property type="entry name" value="6-PGluconate_DH-like_C_sf"/>
</dbReference>
<gene>
    <name evidence="7" type="ORF">J2S03_001799</name>
</gene>
<dbReference type="InterPro" id="IPR003710">
    <property type="entry name" value="ApbA"/>
</dbReference>
<dbReference type="Pfam" id="PF08546">
    <property type="entry name" value="ApbA_C"/>
    <property type="match status" value="1"/>
</dbReference>
<keyword evidence="3 4" id="KW-0560">Oxidoreductase</keyword>
<sequence length="313" mass="34797">MINQIQRVSVIGLGAIGAAYASRLYDYDPSCIRVIADEARIQRYQNHDVVVNGRSYRFQYVSPEAETQPADLIIVAVKYDGLPQAIQQMRGHVGPETLILPLLNGISSEDIIAEVYGRDRVLHAMCVAIDAVRDGRTVTFSNIGRICFGDAQSSPLPEGAPLPNAVERVRDLFERAHIPYEIPADIRRSMWWKFMINVGINQTSAVLRAPYGVFQSVPEAHHVMVSAMQEVIELSQHVGVHLNDRDLAEFDEILHAMSPEGKTSMLQDVEAGRKTEVEYLAGTVCELGSKYGVATPVNRMLYDMIRTLEQTSG</sequence>